<feature type="compositionally biased region" description="Polar residues" evidence="1">
    <location>
        <begin position="515"/>
        <end position="526"/>
    </location>
</feature>
<proteinExistence type="predicted"/>
<protein>
    <recommendedName>
        <fullName evidence="2">BTB domain-containing protein</fullName>
    </recommendedName>
</protein>
<accession>A0A4R8PUH6</accession>
<dbReference type="PROSITE" id="PS50097">
    <property type="entry name" value="BTB"/>
    <property type="match status" value="1"/>
</dbReference>
<evidence type="ECO:0000256" key="1">
    <source>
        <dbReference type="SAM" id="MobiDB-lite"/>
    </source>
</evidence>
<comment type="caution">
    <text evidence="3">The sequence shown here is derived from an EMBL/GenBank/DDBJ whole genome shotgun (WGS) entry which is preliminary data.</text>
</comment>
<feature type="region of interest" description="Disordered" evidence="1">
    <location>
        <begin position="311"/>
        <end position="341"/>
    </location>
</feature>
<evidence type="ECO:0000313" key="4">
    <source>
        <dbReference type="Proteomes" id="UP000295083"/>
    </source>
</evidence>
<reference evidence="3 4" key="1">
    <citation type="submission" date="2018-11" db="EMBL/GenBank/DDBJ databases">
        <title>Genome sequence and assembly of Colletotrichum spinosum.</title>
        <authorList>
            <person name="Gan P."/>
            <person name="Shirasu K."/>
        </authorList>
    </citation>
    <scope>NUCLEOTIDE SEQUENCE [LARGE SCALE GENOMIC DNA]</scope>
    <source>
        <strain evidence="3 4">CBS 515.97</strain>
    </source>
</reference>
<dbReference type="AlphaFoldDB" id="A0A4R8PUH6"/>
<feature type="compositionally biased region" description="Polar residues" evidence="1">
    <location>
        <begin position="315"/>
        <end position="325"/>
    </location>
</feature>
<dbReference type="InterPro" id="IPR000210">
    <property type="entry name" value="BTB/POZ_dom"/>
</dbReference>
<dbReference type="EMBL" id="QAPG01010715">
    <property type="protein sequence ID" value="TDZ12993.1"/>
    <property type="molecule type" value="Genomic_DNA"/>
</dbReference>
<feature type="compositionally biased region" description="Low complexity" evidence="1">
    <location>
        <begin position="707"/>
        <end position="718"/>
    </location>
</feature>
<feature type="domain" description="BTB" evidence="2">
    <location>
        <begin position="549"/>
        <end position="609"/>
    </location>
</feature>
<feature type="region of interest" description="Disordered" evidence="1">
    <location>
        <begin position="697"/>
        <end position="722"/>
    </location>
</feature>
<dbReference type="Gene3D" id="3.30.710.10">
    <property type="entry name" value="Potassium Channel Kv1.1, Chain A"/>
    <property type="match status" value="1"/>
</dbReference>
<feature type="region of interest" description="Disordered" evidence="1">
    <location>
        <begin position="485"/>
        <end position="539"/>
    </location>
</feature>
<organism evidence="3 4">
    <name type="scientific">Colletotrichum spinosum</name>
    <dbReference type="NCBI Taxonomy" id="1347390"/>
    <lineage>
        <taxon>Eukaryota</taxon>
        <taxon>Fungi</taxon>
        <taxon>Dikarya</taxon>
        <taxon>Ascomycota</taxon>
        <taxon>Pezizomycotina</taxon>
        <taxon>Sordariomycetes</taxon>
        <taxon>Hypocreomycetidae</taxon>
        <taxon>Glomerellales</taxon>
        <taxon>Glomerellaceae</taxon>
        <taxon>Colletotrichum</taxon>
        <taxon>Colletotrichum orbiculare species complex</taxon>
    </lineage>
</organism>
<gene>
    <name evidence="3" type="ORF">C8035_v000445</name>
</gene>
<feature type="region of interest" description="Disordered" evidence="1">
    <location>
        <begin position="37"/>
        <end position="120"/>
    </location>
</feature>
<feature type="compositionally biased region" description="Low complexity" evidence="1">
    <location>
        <begin position="489"/>
        <end position="507"/>
    </location>
</feature>
<evidence type="ECO:0000259" key="2">
    <source>
        <dbReference type="PROSITE" id="PS50097"/>
    </source>
</evidence>
<dbReference type="Pfam" id="PF02214">
    <property type="entry name" value="BTB_2"/>
    <property type="match status" value="1"/>
</dbReference>
<dbReference type="InterPro" id="IPR011333">
    <property type="entry name" value="SKP1/BTB/POZ_sf"/>
</dbReference>
<sequence length="753" mass="81666">MPSKKPASKNIEGSAYPESKKGRRDRFIALFVPAAGESGDASKADQSVPAHSNSNINVGAPSENHMKDMAQTSEPGSDGDDAVTGNNQAPEPFASEKGIFGKENENIAFPPPPGAEQEAIDAADGSDGISSLLSSGGAKRTSIHCHKRHGSALKIIDEATANAVILPPSVYVPSFGAPQNCQMSDKSDLVASDQGQKPKEEGILLAPKVYAPSSLADGAKEDLVNFTYGGIACHDSGAPPVPPHGVHKALEDSTAQMLPPTVYCLSEKAHGNGFLASTADGTGSESDGVSKQTTSNVLTAFQIDAAAKANETFGPPTSQISQTIPPSILKTPGNEKDSSDKKVHFATDAYDAKEEDEVTAQGNAIKNEAHQDGVQKPIEELVKEDIDKGKGRMIAIPRNTEGKDDADHEHDSDNLDEAVQLDDTAIGQAGSMLSPDIWNKDSEPKIYIKDGKSTLFDPQNEPDHYIDPLWSRQYPEILSDETIDDDGLSVVSNDGSQSSSGSNSGGSRLDRISETTEGSFSQSSIAVSDGERRIPPVPSGFQMPPIFRNRVDLEVGGRLFVTSIEVLERSPWFRYLLSINYQEWYRDGVLHIDNDPDLFAHILRYLRTGVYPLFWNARSGFDYGLYSLMYQQAKYYLLPKLEAWIRQQKYQDVIKFEILHTKNEILRDQEWVMKSRMSSSIESSKVDSVILSRASQTKRATASAEPDNGSGNQNDGGSIESEASVKDTFTVFTSIEKIKAKPDLLRARASHFP</sequence>
<keyword evidence="4" id="KW-1185">Reference proteome</keyword>
<dbReference type="GO" id="GO:0051260">
    <property type="term" value="P:protein homooligomerization"/>
    <property type="evidence" value="ECO:0007669"/>
    <property type="project" value="InterPro"/>
</dbReference>
<name>A0A4R8PUH6_9PEZI</name>
<evidence type="ECO:0000313" key="3">
    <source>
        <dbReference type="EMBL" id="TDZ12993.1"/>
    </source>
</evidence>
<dbReference type="InterPro" id="IPR003131">
    <property type="entry name" value="T1-type_BTB"/>
</dbReference>
<dbReference type="Proteomes" id="UP000295083">
    <property type="component" value="Unassembled WGS sequence"/>
</dbReference>
<dbReference type="SUPFAM" id="SSF54695">
    <property type="entry name" value="POZ domain"/>
    <property type="match status" value="1"/>
</dbReference>
<feature type="region of interest" description="Disordered" evidence="1">
    <location>
        <begin position="1"/>
        <end position="24"/>
    </location>
</feature>